<evidence type="ECO:0000256" key="5">
    <source>
        <dbReference type="ARBA" id="ARBA00022842"/>
    </source>
</evidence>
<dbReference type="InterPro" id="IPR013482">
    <property type="entry name" value="Molybde_CF_guanTrfase"/>
</dbReference>
<dbReference type="RefSeq" id="WP_090747881.1">
    <property type="nucleotide sequence ID" value="NZ_CZQA01000008.1"/>
</dbReference>
<comment type="domain">
    <text evidence="8">The N-terminal domain determines nucleotide recognition and specific binding, while the C-terminal domain determines the specific binding to the target protein.</text>
</comment>
<dbReference type="AlphaFoldDB" id="A0A0S4LG28"/>
<dbReference type="PANTHER" id="PTHR19136:SF81">
    <property type="entry name" value="MOLYBDENUM COFACTOR GUANYLYLTRANSFERASE"/>
    <property type="match status" value="1"/>
</dbReference>
<dbReference type="GO" id="GO:0046872">
    <property type="term" value="F:metal ion binding"/>
    <property type="evidence" value="ECO:0007669"/>
    <property type="project" value="UniProtKB-KW"/>
</dbReference>
<evidence type="ECO:0000313" key="10">
    <source>
        <dbReference type="EMBL" id="CUS35520.1"/>
    </source>
</evidence>
<dbReference type="Proteomes" id="UP000199032">
    <property type="component" value="Unassembled WGS sequence"/>
</dbReference>
<feature type="binding site" evidence="8">
    <location>
        <position position="96"/>
    </location>
    <ligand>
        <name>Mg(2+)</name>
        <dbReference type="ChEBI" id="CHEBI:18420"/>
    </ligand>
</feature>
<evidence type="ECO:0000256" key="4">
    <source>
        <dbReference type="ARBA" id="ARBA00022741"/>
    </source>
</evidence>
<comment type="caution">
    <text evidence="8">Lacks conserved residue(s) required for the propagation of feature annotation.</text>
</comment>
<gene>
    <name evidence="8 10" type="primary">mobA</name>
    <name evidence="10" type="ORF">COMA1_20319</name>
</gene>
<dbReference type="GO" id="GO:0005525">
    <property type="term" value="F:GTP binding"/>
    <property type="evidence" value="ECO:0007669"/>
    <property type="project" value="UniProtKB-UniRule"/>
</dbReference>
<keyword evidence="1 8" id="KW-0963">Cytoplasm</keyword>
<dbReference type="HAMAP" id="MF_00316">
    <property type="entry name" value="MobA"/>
    <property type="match status" value="1"/>
</dbReference>
<feature type="binding site" evidence="8">
    <location>
        <position position="96"/>
    </location>
    <ligand>
        <name>GTP</name>
        <dbReference type="ChEBI" id="CHEBI:37565"/>
    </ligand>
</feature>
<dbReference type="EC" id="2.7.7.77" evidence="8"/>
<accession>A0A0S4LG28</accession>
<dbReference type="GO" id="GO:0006777">
    <property type="term" value="P:Mo-molybdopterin cofactor biosynthetic process"/>
    <property type="evidence" value="ECO:0007669"/>
    <property type="project" value="UniProtKB-KW"/>
</dbReference>
<evidence type="ECO:0000256" key="2">
    <source>
        <dbReference type="ARBA" id="ARBA00022679"/>
    </source>
</evidence>
<feature type="binding site" evidence="8">
    <location>
        <position position="67"/>
    </location>
    <ligand>
        <name>GTP</name>
        <dbReference type="ChEBI" id="CHEBI:37565"/>
    </ligand>
</feature>
<feature type="domain" description="MobA-like NTP transferase" evidence="9">
    <location>
        <begin position="7"/>
        <end position="158"/>
    </location>
</feature>
<keyword evidence="2 8" id="KW-0808">Transferase</keyword>
<feature type="binding site" evidence="8">
    <location>
        <begin position="10"/>
        <end position="12"/>
    </location>
    <ligand>
        <name>GTP</name>
        <dbReference type="ChEBI" id="CHEBI:37565"/>
    </ligand>
</feature>
<evidence type="ECO:0000259" key="9">
    <source>
        <dbReference type="Pfam" id="PF12804"/>
    </source>
</evidence>
<proteinExistence type="inferred from homology"/>
<keyword evidence="4 8" id="KW-0547">Nucleotide-binding</keyword>
<evidence type="ECO:0000313" key="11">
    <source>
        <dbReference type="Proteomes" id="UP000199032"/>
    </source>
</evidence>
<dbReference type="Gene3D" id="3.90.550.10">
    <property type="entry name" value="Spore Coat Polysaccharide Biosynthesis Protein SpsA, Chain A"/>
    <property type="match status" value="1"/>
</dbReference>
<dbReference type="OrthoDB" id="9788394at2"/>
<dbReference type="InterPro" id="IPR029044">
    <property type="entry name" value="Nucleotide-diphossugar_trans"/>
</dbReference>
<dbReference type="CDD" id="cd02503">
    <property type="entry name" value="MobA"/>
    <property type="match status" value="1"/>
</dbReference>
<comment type="similarity">
    <text evidence="8">Belongs to the MobA family.</text>
</comment>
<evidence type="ECO:0000256" key="3">
    <source>
        <dbReference type="ARBA" id="ARBA00022723"/>
    </source>
</evidence>
<keyword evidence="11" id="KW-1185">Reference proteome</keyword>
<name>A0A0S4LG28_9BACT</name>
<dbReference type="EMBL" id="CZQA01000008">
    <property type="protein sequence ID" value="CUS35520.1"/>
    <property type="molecule type" value="Genomic_DNA"/>
</dbReference>
<comment type="catalytic activity">
    <reaction evidence="8">
        <text>Mo-molybdopterin + GTP + H(+) = Mo-molybdopterin guanine dinucleotide + diphosphate</text>
        <dbReference type="Rhea" id="RHEA:34243"/>
        <dbReference type="ChEBI" id="CHEBI:15378"/>
        <dbReference type="ChEBI" id="CHEBI:33019"/>
        <dbReference type="ChEBI" id="CHEBI:37565"/>
        <dbReference type="ChEBI" id="CHEBI:71302"/>
        <dbReference type="ChEBI" id="CHEBI:71310"/>
        <dbReference type="EC" id="2.7.7.77"/>
    </reaction>
</comment>
<evidence type="ECO:0000256" key="1">
    <source>
        <dbReference type="ARBA" id="ARBA00022490"/>
    </source>
</evidence>
<evidence type="ECO:0000256" key="7">
    <source>
        <dbReference type="ARBA" id="ARBA00023150"/>
    </source>
</evidence>
<dbReference type="GO" id="GO:0005737">
    <property type="term" value="C:cytoplasm"/>
    <property type="evidence" value="ECO:0007669"/>
    <property type="project" value="UniProtKB-SubCell"/>
</dbReference>
<feature type="binding site" evidence="8">
    <location>
        <position position="22"/>
    </location>
    <ligand>
        <name>GTP</name>
        <dbReference type="ChEBI" id="CHEBI:37565"/>
    </ligand>
</feature>
<dbReference type="InterPro" id="IPR025877">
    <property type="entry name" value="MobA-like_NTP_Trfase"/>
</dbReference>
<dbReference type="SUPFAM" id="SSF53448">
    <property type="entry name" value="Nucleotide-diphospho-sugar transferases"/>
    <property type="match status" value="1"/>
</dbReference>
<keyword evidence="10" id="KW-0548">Nucleotidyltransferase</keyword>
<dbReference type="PANTHER" id="PTHR19136">
    <property type="entry name" value="MOLYBDENUM COFACTOR GUANYLYLTRANSFERASE"/>
    <property type="match status" value="1"/>
</dbReference>
<keyword evidence="7 8" id="KW-0501">Molybdenum cofactor biosynthesis</keyword>
<protein>
    <recommendedName>
        <fullName evidence="8">Probable molybdenum cofactor guanylyltransferase</fullName>
        <shortName evidence="8">MoCo guanylyltransferase</shortName>
        <ecNumber evidence="8">2.7.7.77</ecNumber>
    </recommendedName>
    <alternativeName>
        <fullName evidence="8">GTP:molybdopterin guanylyltransferase</fullName>
    </alternativeName>
    <alternativeName>
        <fullName evidence="8">Mo-MPT guanylyltransferase</fullName>
    </alternativeName>
    <alternativeName>
        <fullName evidence="8">Molybdopterin guanylyltransferase</fullName>
    </alternativeName>
    <alternativeName>
        <fullName evidence="8">Molybdopterin-guanine dinucleotide synthase</fullName>
        <shortName evidence="8">MGD synthase</shortName>
    </alternativeName>
</protein>
<dbReference type="GO" id="GO:0061603">
    <property type="term" value="F:molybdenum cofactor guanylyltransferase activity"/>
    <property type="evidence" value="ECO:0007669"/>
    <property type="project" value="UniProtKB-EC"/>
</dbReference>
<keyword evidence="6 8" id="KW-0342">GTP-binding</keyword>
<reference evidence="10 11" key="1">
    <citation type="submission" date="2015-10" db="EMBL/GenBank/DDBJ databases">
        <authorList>
            <person name="Gilbert D.G."/>
        </authorList>
    </citation>
    <scope>NUCLEOTIDE SEQUENCE [LARGE SCALE GENOMIC DNA]</scope>
    <source>
        <strain evidence="10">COMA1</strain>
    </source>
</reference>
<evidence type="ECO:0000256" key="8">
    <source>
        <dbReference type="HAMAP-Rule" id="MF_00316"/>
    </source>
</evidence>
<comment type="function">
    <text evidence="8">Transfers a GMP moiety from GTP to Mo-molybdopterin (Mo-MPT) cofactor (Moco or molybdenum cofactor) to form Mo-molybdopterin guanine dinucleotide (Mo-MGD) cofactor.</text>
</comment>
<comment type="cofactor">
    <cofactor evidence="8">
        <name>Mg(2+)</name>
        <dbReference type="ChEBI" id="CHEBI:18420"/>
    </cofactor>
</comment>
<keyword evidence="3 8" id="KW-0479">Metal-binding</keyword>
<keyword evidence="5 8" id="KW-0460">Magnesium</keyword>
<comment type="subcellular location">
    <subcellularLocation>
        <location evidence="8">Cytoplasm</location>
    </subcellularLocation>
</comment>
<evidence type="ECO:0000256" key="6">
    <source>
        <dbReference type="ARBA" id="ARBA00023134"/>
    </source>
</evidence>
<organism evidence="10 11">
    <name type="scientific">Candidatus Nitrospira nitrosa</name>
    <dbReference type="NCBI Taxonomy" id="1742972"/>
    <lineage>
        <taxon>Bacteria</taxon>
        <taxon>Pseudomonadati</taxon>
        <taxon>Nitrospirota</taxon>
        <taxon>Nitrospiria</taxon>
        <taxon>Nitrospirales</taxon>
        <taxon>Nitrospiraceae</taxon>
        <taxon>Nitrospira</taxon>
    </lineage>
</organism>
<dbReference type="STRING" id="1742972.COMA1_20319"/>
<dbReference type="Pfam" id="PF12804">
    <property type="entry name" value="NTP_transf_3"/>
    <property type="match status" value="1"/>
</dbReference>
<sequence>MISDVTGVLLAGGKSRRMGTDKRFLTVGERPLLERSCTVLSQIFERVCIVIAQDSPPLEAQIPVLRDLIPSSGSLGGMYTGLQQATTPYIFLAACDMPFIHEGLVQYMVGQKDDVDIVLADWNGRPQPTHAVYNQNCQAVVEELIRSGDLKLQRLLANPSLRVRLVTEDEVREIDPDGRSFLNVNTPSDLVRARALCGELMDDR</sequence>